<proteinExistence type="predicted"/>
<dbReference type="SUPFAM" id="SSF54117">
    <property type="entry name" value="Interleukin 8-like chemokines"/>
    <property type="match status" value="1"/>
</dbReference>
<evidence type="ECO:0000256" key="2">
    <source>
        <dbReference type="SAM" id="Phobius"/>
    </source>
</evidence>
<reference evidence="4" key="2">
    <citation type="submission" date="2025-09" db="UniProtKB">
        <authorList>
            <consortium name="Ensembl"/>
        </authorList>
    </citation>
    <scope>IDENTIFICATION</scope>
</reference>
<evidence type="ECO:0000256" key="1">
    <source>
        <dbReference type="ARBA" id="ARBA00022514"/>
    </source>
</evidence>
<keyword evidence="1" id="KW-0202">Cytokine</keyword>
<sequence>CPATGSAVLKDFWFFLPALFPVIVDCCTEVAYRIPRRWLRTVAKFNLQKGGDLCKISAVILHTKDGKVCISAENRHVKRWMKRMAKGHRRTRHRVQKTKKAIKRKILNK</sequence>
<name>A0A8D0KJN7_SALMN</name>
<accession>A0A8D0KJN7</accession>
<evidence type="ECO:0000259" key="3">
    <source>
        <dbReference type="SMART" id="SM00199"/>
    </source>
</evidence>
<dbReference type="InterPro" id="IPR036048">
    <property type="entry name" value="Interleukin_8-like_sf"/>
</dbReference>
<dbReference type="SMART" id="SM00199">
    <property type="entry name" value="SCY"/>
    <property type="match status" value="1"/>
</dbReference>
<reference evidence="4" key="1">
    <citation type="submission" date="2025-08" db="UniProtKB">
        <authorList>
            <consortium name="Ensembl"/>
        </authorList>
    </citation>
    <scope>IDENTIFICATION</scope>
</reference>
<dbReference type="GO" id="GO:0008009">
    <property type="term" value="F:chemokine activity"/>
    <property type="evidence" value="ECO:0007669"/>
    <property type="project" value="InterPro"/>
</dbReference>
<dbReference type="AlphaFoldDB" id="A0A8D0KJN7"/>
<dbReference type="Pfam" id="PF00048">
    <property type="entry name" value="IL8"/>
    <property type="match status" value="1"/>
</dbReference>
<dbReference type="Ensembl" id="ENSSMRT00000028551.1">
    <property type="protein sequence ID" value="ENSSMRP00000024366.1"/>
    <property type="gene ID" value="ENSSMRG00000018891.1"/>
</dbReference>
<keyword evidence="5" id="KW-1185">Reference proteome</keyword>
<evidence type="ECO:0000313" key="4">
    <source>
        <dbReference type="Ensembl" id="ENSSMRP00000024366.1"/>
    </source>
</evidence>
<dbReference type="Proteomes" id="UP000694421">
    <property type="component" value="Unplaced"/>
</dbReference>
<evidence type="ECO:0000313" key="5">
    <source>
        <dbReference type="Proteomes" id="UP000694421"/>
    </source>
</evidence>
<keyword evidence="2" id="KW-1133">Transmembrane helix</keyword>
<dbReference type="OMA" id="ICVSPHS"/>
<feature type="transmembrane region" description="Helical" evidence="2">
    <location>
        <begin position="12"/>
        <end position="32"/>
    </location>
</feature>
<dbReference type="GO" id="GO:0006955">
    <property type="term" value="P:immune response"/>
    <property type="evidence" value="ECO:0007669"/>
    <property type="project" value="InterPro"/>
</dbReference>
<keyword evidence="2" id="KW-0812">Transmembrane</keyword>
<dbReference type="Gene3D" id="2.40.50.40">
    <property type="match status" value="1"/>
</dbReference>
<protein>
    <recommendedName>
        <fullName evidence="3">Chemokine interleukin-8-like domain-containing protein</fullName>
    </recommendedName>
</protein>
<feature type="domain" description="Chemokine interleukin-8-like" evidence="3">
    <location>
        <begin position="23"/>
        <end position="84"/>
    </location>
</feature>
<dbReference type="InterPro" id="IPR001811">
    <property type="entry name" value="Chemokine_IL8-like_dom"/>
</dbReference>
<dbReference type="GeneTree" id="ENSGT01030000235496"/>
<keyword evidence="2" id="KW-0472">Membrane</keyword>
<organism evidence="4 5">
    <name type="scientific">Salvator merianae</name>
    <name type="common">Argentine black and white tegu</name>
    <name type="synonym">Tupinambis merianae</name>
    <dbReference type="NCBI Taxonomy" id="96440"/>
    <lineage>
        <taxon>Eukaryota</taxon>
        <taxon>Metazoa</taxon>
        <taxon>Chordata</taxon>
        <taxon>Craniata</taxon>
        <taxon>Vertebrata</taxon>
        <taxon>Euteleostomi</taxon>
        <taxon>Lepidosauria</taxon>
        <taxon>Squamata</taxon>
        <taxon>Bifurcata</taxon>
        <taxon>Unidentata</taxon>
        <taxon>Episquamata</taxon>
        <taxon>Laterata</taxon>
        <taxon>Teiioidea</taxon>
        <taxon>Teiidae</taxon>
        <taxon>Salvator</taxon>
    </lineage>
</organism>
<dbReference type="GO" id="GO:0005615">
    <property type="term" value="C:extracellular space"/>
    <property type="evidence" value="ECO:0007669"/>
    <property type="project" value="UniProtKB-KW"/>
</dbReference>